<protein>
    <submittedName>
        <fullName evidence="2">Spore germination protein GerPC</fullName>
    </submittedName>
</protein>
<dbReference type="InterPro" id="IPR019673">
    <property type="entry name" value="Spore_germination_GerPC"/>
</dbReference>
<keyword evidence="3" id="KW-1185">Reference proteome</keyword>
<dbReference type="RefSeq" id="WP_377555260.1">
    <property type="nucleotide sequence ID" value="NZ_JBHUHQ010000009.1"/>
</dbReference>
<reference evidence="3" key="1">
    <citation type="journal article" date="2019" name="Int. J. Syst. Evol. Microbiol.">
        <title>The Global Catalogue of Microorganisms (GCM) 10K type strain sequencing project: providing services to taxonomists for standard genome sequencing and annotation.</title>
        <authorList>
            <consortium name="The Broad Institute Genomics Platform"/>
            <consortium name="The Broad Institute Genome Sequencing Center for Infectious Disease"/>
            <person name="Wu L."/>
            <person name="Ma J."/>
        </authorList>
    </citation>
    <scope>NUCLEOTIDE SEQUENCE [LARGE SCALE GENOMIC DNA]</scope>
    <source>
        <strain evidence="3">R28</strain>
    </source>
</reference>
<name>A0ABW4VV78_9BACI</name>
<keyword evidence="1" id="KW-0175">Coiled coil</keyword>
<dbReference type="Proteomes" id="UP001597383">
    <property type="component" value="Unassembled WGS sequence"/>
</dbReference>
<evidence type="ECO:0000313" key="3">
    <source>
        <dbReference type="Proteomes" id="UP001597383"/>
    </source>
</evidence>
<proteinExistence type="predicted"/>
<dbReference type="Pfam" id="PF10737">
    <property type="entry name" value="GerPC"/>
    <property type="match status" value="1"/>
</dbReference>
<accession>A0ABW4VV78</accession>
<evidence type="ECO:0000256" key="1">
    <source>
        <dbReference type="SAM" id="Coils"/>
    </source>
</evidence>
<organism evidence="2 3">
    <name type="scientific">Ornithinibacillus salinisoli</name>
    <dbReference type="NCBI Taxonomy" id="1848459"/>
    <lineage>
        <taxon>Bacteria</taxon>
        <taxon>Bacillati</taxon>
        <taxon>Bacillota</taxon>
        <taxon>Bacilli</taxon>
        <taxon>Bacillales</taxon>
        <taxon>Bacillaceae</taxon>
        <taxon>Ornithinibacillus</taxon>
    </lineage>
</organism>
<feature type="coiled-coil region" evidence="1">
    <location>
        <begin position="60"/>
        <end position="90"/>
    </location>
</feature>
<evidence type="ECO:0000313" key="2">
    <source>
        <dbReference type="EMBL" id="MFD2043534.1"/>
    </source>
</evidence>
<comment type="caution">
    <text evidence="2">The sequence shown here is derived from an EMBL/GenBank/DDBJ whole genome shotgun (WGS) entry which is preliminary data.</text>
</comment>
<dbReference type="EMBL" id="JBHUHQ010000009">
    <property type="protein sequence ID" value="MFD2043534.1"/>
    <property type="molecule type" value="Genomic_DNA"/>
</dbReference>
<gene>
    <name evidence="2" type="primary">gerPC</name>
    <name evidence="2" type="ORF">ACFSJF_04500</name>
</gene>
<sequence>MSQKKHYHPYYPTGYYPFPFQNTYYQSPYFIMPNTQQPTQNNQTEMQNDENEPLSISDHLDKIYNKLTHLEEENKQIKEELTNKKTINVENVNYKIQDLHVEDLSGALLVGLTSWGDAEELKELLAENGPVTFNDINTDEIQNSMMNHQTDNQQNEEEQ</sequence>